<gene>
    <name evidence="17" type="ORF">BR63_01220</name>
</gene>
<dbReference type="PANTHER" id="PTHR30001">
    <property type="entry name" value="RIBONUCLEASE"/>
    <property type="match status" value="1"/>
</dbReference>
<keyword evidence="12" id="KW-0255">Endonuclease</keyword>
<evidence type="ECO:0000259" key="16">
    <source>
        <dbReference type="SMART" id="SM00316"/>
    </source>
</evidence>
<keyword evidence="7" id="KW-0820">tRNA-binding</keyword>
<feature type="domain" description="S1 motif" evidence="16">
    <location>
        <begin position="37"/>
        <end position="124"/>
    </location>
</feature>
<evidence type="ECO:0000256" key="7">
    <source>
        <dbReference type="ARBA" id="ARBA00022555"/>
    </source>
</evidence>
<dbReference type="Pfam" id="PF10150">
    <property type="entry name" value="RNase_E_G"/>
    <property type="match status" value="1"/>
</dbReference>
<dbReference type="GO" id="GO:0005737">
    <property type="term" value="C:cytoplasm"/>
    <property type="evidence" value="ECO:0007669"/>
    <property type="project" value="UniProtKB-SubCell"/>
</dbReference>
<keyword evidence="11" id="KW-0699">rRNA-binding</keyword>
<keyword evidence="10" id="KW-0479">Metal-binding</keyword>
<dbReference type="GO" id="GO:0046872">
    <property type="term" value="F:metal ion binding"/>
    <property type="evidence" value="ECO:0007669"/>
    <property type="project" value="UniProtKB-KW"/>
</dbReference>
<keyword evidence="18" id="KW-1185">Reference proteome</keyword>
<dbReference type="Pfam" id="PF20833">
    <property type="entry name" value="RNase_E_G_Thio"/>
    <property type="match status" value="1"/>
</dbReference>
<evidence type="ECO:0000256" key="4">
    <source>
        <dbReference type="ARBA" id="ARBA00017719"/>
    </source>
</evidence>
<accession>A0A7G6DZ09</accession>
<evidence type="ECO:0000256" key="13">
    <source>
        <dbReference type="ARBA" id="ARBA00022801"/>
    </source>
</evidence>
<dbReference type="InterPro" id="IPR003029">
    <property type="entry name" value="S1_domain"/>
</dbReference>
<evidence type="ECO:0000256" key="12">
    <source>
        <dbReference type="ARBA" id="ARBA00022759"/>
    </source>
</evidence>
<keyword evidence="13" id="KW-0378">Hydrolase</keyword>
<evidence type="ECO:0000256" key="8">
    <source>
        <dbReference type="ARBA" id="ARBA00022694"/>
    </source>
</evidence>
<keyword evidence="14" id="KW-0460">Magnesium</keyword>
<dbReference type="EMBL" id="CP045798">
    <property type="protein sequence ID" value="QNB45063.1"/>
    <property type="molecule type" value="Genomic_DNA"/>
</dbReference>
<evidence type="ECO:0000256" key="11">
    <source>
        <dbReference type="ARBA" id="ARBA00022730"/>
    </source>
</evidence>
<dbReference type="GO" id="GO:0000049">
    <property type="term" value="F:tRNA binding"/>
    <property type="evidence" value="ECO:0007669"/>
    <property type="project" value="UniProtKB-KW"/>
</dbReference>
<dbReference type="CDD" id="cd04453">
    <property type="entry name" value="S1_RNase_E"/>
    <property type="match status" value="1"/>
</dbReference>
<sequence length="492" mass="55627">MYREILVQVAEEETKVAVLEEGQLVEIYVERALNQRLVGNIYKGVVHNVLPGMQATFVDIGLEKNAFLYVEDALANVLWQDEEHVPVRDGVRPNIRDIVKEGQEIVVQIAKEPVGTKGARVTTQITLPGRYLVLMPTVDYTGISRRIEEDEERERLKAIAEEIKPPNMGVIVRTVAEGSLREDLEQDIKSLLKIWQRIKNKAQTVSAPALLHKDLELVQRILRDVFTDDVQRLSVNSRPVFEKIIDFLEATETHLKGKVFLSDTNNLFEKYAIDHELAQALKRKVWLKSGGYLVIDQTEALTAIDVNTGKFVGSTDLADTVLKTNLEAALEIARQLRLRNIGGIIIIDFIDMTDPHHKERVLKVLEEELKKDKVKAHILGITPLGLVEMTRKKVRQSLSSTLEKCCPYCEGKGTVLSEETVLLSLKNELKEVAARTTSDTLLVETHPHVTALLTGAGARELRNLEQRLGKRIIVKNKEQFHLGHYEVKTQYP</sequence>
<proteinExistence type="inferred from homology"/>
<dbReference type="InterPro" id="IPR004659">
    <property type="entry name" value="RNase_E/G"/>
</dbReference>
<dbReference type="GO" id="GO:0016787">
    <property type="term" value="F:hydrolase activity"/>
    <property type="evidence" value="ECO:0007669"/>
    <property type="project" value="UniProtKB-KW"/>
</dbReference>
<name>A0A7G6DZ09_THEFR</name>
<dbReference type="AlphaFoldDB" id="A0A7G6DZ09"/>
<dbReference type="OrthoDB" id="9804278at2"/>
<dbReference type="GO" id="GO:0019843">
    <property type="term" value="F:rRNA binding"/>
    <property type="evidence" value="ECO:0007669"/>
    <property type="project" value="UniProtKB-KW"/>
</dbReference>
<evidence type="ECO:0000256" key="2">
    <source>
        <dbReference type="ARBA" id="ARBA00004496"/>
    </source>
</evidence>
<keyword evidence="15" id="KW-0694">RNA-binding</keyword>
<evidence type="ECO:0000256" key="6">
    <source>
        <dbReference type="ARBA" id="ARBA00022552"/>
    </source>
</evidence>
<evidence type="ECO:0000313" key="18">
    <source>
        <dbReference type="Proteomes" id="UP000515847"/>
    </source>
</evidence>
<dbReference type="PANTHER" id="PTHR30001:SF0">
    <property type="entry name" value="RIBONUCLEASE G"/>
    <property type="match status" value="1"/>
</dbReference>
<organism evidence="17 18">
    <name type="scientific">Thermanaerosceptrum fracticalcis</name>
    <dbReference type="NCBI Taxonomy" id="1712410"/>
    <lineage>
        <taxon>Bacteria</taxon>
        <taxon>Bacillati</taxon>
        <taxon>Bacillota</taxon>
        <taxon>Clostridia</taxon>
        <taxon>Eubacteriales</taxon>
        <taxon>Peptococcaceae</taxon>
        <taxon>Thermanaerosceptrum</taxon>
    </lineage>
</organism>
<evidence type="ECO:0000256" key="5">
    <source>
        <dbReference type="ARBA" id="ARBA00022490"/>
    </source>
</evidence>
<dbReference type="SMART" id="SM00316">
    <property type="entry name" value="S1"/>
    <property type="match status" value="1"/>
</dbReference>
<dbReference type="RefSeq" id="WP_051965838.1">
    <property type="nucleotide sequence ID" value="NZ_CP045798.1"/>
</dbReference>
<dbReference type="KEGG" id="tfr:BR63_01220"/>
<dbReference type="SUPFAM" id="SSF50249">
    <property type="entry name" value="Nucleic acid-binding proteins"/>
    <property type="match status" value="1"/>
</dbReference>
<comment type="cofactor">
    <cofactor evidence="1">
        <name>Mg(2+)</name>
        <dbReference type="ChEBI" id="CHEBI:18420"/>
    </cofactor>
</comment>
<evidence type="ECO:0000256" key="1">
    <source>
        <dbReference type="ARBA" id="ARBA00001946"/>
    </source>
</evidence>
<dbReference type="NCBIfam" id="TIGR00757">
    <property type="entry name" value="RNaseEG"/>
    <property type="match status" value="1"/>
</dbReference>
<comment type="subcellular location">
    <subcellularLocation>
        <location evidence="2">Cytoplasm</location>
    </subcellularLocation>
</comment>
<dbReference type="GO" id="GO:0006364">
    <property type="term" value="P:rRNA processing"/>
    <property type="evidence" value="ECO:0007669"/>
    <property type="project" value="UniProtKB-KW"/>
</dbReference>
<evidence type="ECO:0000313" key="17">
    <source>
        <dbReference type="EMBL" id="QNB45063.1"/>
    </source>
</evidence>
<reference evidence="17 18" key="1">
    <citation type="journal article" date="2019" name="Front. Microbiol.">
        <title>Thermoanaerosceptrum fracticalcis gen. nov. sp. nov., a Novel Fumarate-Fermenting Microorganism From a Deep Fractured Carbonate Aquifer of the US Great Basin.</title>
        <authorList>
            <person name="Hamilton-Brehm S.D."/>
            <person name="Stewart L.E."/>
            <person name="Zavarin M."/>
            <person name="Caldwell M."/>
            <person name="Lawson P.A."/>
            <person name="Onstott T.C."/>
            <person name="Grzymski J."/>
            <person name="Neveux I."/>
            <person name="Lollar B.S."/>
            <person name="Russell C.E."/>
            <person name="Moser D.P."/>
        </authorList>
    </citation>
    <scope>NUCLEOTIDE SEQUENCE [LARGE SCALE GENOMIC DNA]</scope>
    <source>
        <strain evidence="17 18">DRI-13</strain>
    </source>
</reference>
<dbReference type="GO" id="GO:0004540">
    <property type="term" value="F:RNA nuclease activity"/>
    <property type="evidence" value="ECO:0007669"/>
    <property type="project" value="InterPro"/>
</dbReference>
<keyword evidence="9" id="KW-0540">Nuclease</keyword>
<evidence type="ECO:0000256" key="14">
    <source>
        <dbReference type="ARBA" id="ARBA00022842"/>
    </source>
</evidence>
<comment type="similarity">
    <text evidence="3">Belongs to the RNase E/G family. RNase G subfamily.</text>
</comment>
<keyword evidence="8" id="KW-0819">tRNA processing</keyword>
<dbReference type="Gene3D" id="3.40.1260.20">
    <property type="entry name" value="Ribonuclease E, catalytic domain"/>
    <property type="match status" value="1"/>
</dbReference>
<evidence type="ECO:0000256" key="3">
    <source>
        <dbReference type="ARBA" id="ARBA00005663"/>
    </source>
</evidence>
<keyword evidence="6" id="KW-0698">rRNA processing</keyword>
<dbReference type="InterPro" id="IPR012340">
    <property type="entry name" value="NA-bd_OB-fold"/>
</dbReference>
<evidence type="ECO:0000256" key="9">
    <source>
        <dbReference type="ARBA" id="ARBA00022722"/>
    </source>
</evidence>
<keyword evidence="5" id="KW-0963">Cytoplasm</keyword>
<dbReference type="InterPro" id="IPR048583">
    <property type="entry name" value="RNase_E_G_thioredoxin-like"/>
</dbReference>
<dbReference type="GO" id="GO:0008033">
    <property type="term" value="P:tRNA processing"/>
    <property type="evidence" value="ECO:0007669"/>
    <property type="project" value="UniProtKB-KW"/>
</dbReference>
<evidence type="ECO:0000256" key="15">
    <source>
        <dbReference type="ARBA" id="ARBA00022884"/>
    </source>
</evidence>
<protein>
    <recommendedName>
        <fullName evidence="4">Ribonuclease G</fullName>
    </recommendedName>
</protein>
<dbReference type="GO" id="GO:0004519">
    <property type="term" value="F:endonuclease activity"/>
    <property type="evidence" value="ECO:0007669"/>
    <property type="project" value="UniProtKB-KW"/>
</dbReference>
<dbReference type="InterPro" id="IPR019307">
    <property type="entry name" value="RNA-bd_AU-1/RNase_E/G"/>
</dbReference>
<evidence type="ECO:0000256" key="10">
    <source>
        <dbReference type="ARBA" id="ARBA00022723"/>
    </source>
</evidence>
<dbReference type="Proteomes" id="UP000515847">
    <property type="component" value="Chromosome"/>
</dbReference>
<dbReference type="Gene3D" id="2.40.50.140">
    <property type="entry name" value="Nucleic acid-binding proteins"/>
    <property type="match status" value="1"/>
</dbReference>